<evidence type="ECO:0000256" key="1">
    <source>
        <dbReference type="SAM" id="MobiDB-lite"/>
    </source>
</evidence>
<gene>
    <name evidence="2" type="ORF">V5E97_06520</name>
</gene>
<feature type="compositionally biased region" description="Basic and acidic residues" evidence="1">
    <location>
        <begin position="18"/>
        <end position="28"/>
    </location>
</feature>
<protein>
    <submittedName>
        <fullName evidence="2">Uncharacterized protein</fullName>
    </submittedName>
</protein>
<dbReference type="RefSeq" id="WP_406698519.1">
    <property type="nucleotide sequence ID" value="NZ_CP155447.1"/>
</dbReference>
<feature type="region of interest" description="Disordered" evidence="1">
    <location>
        <begin position="1"/>
        <end position="154"/>
    </location>
</feature>
<sequence length="214" mass="22639">MDQGADQLAKGQAAAARDSQRRAAEIVERGAQQAEDLAASLRADRPAESQPAPGQATPHGPLDAARESMRQAARQLDQARDPAQGGQAAQNVQQALNQAAQELNAAAKHAAAIQGQGAESDPARSELADQGESGPGDPGGRNRDPKGAVAAPGTLDLSELQALIQRKTGRAWGELPGHLRTEILQMSQSRYRDDYARLIQLYFQEIATGDSPRP</sequence>
<feature type="compositionally biased region" description="Low complexity" evidence="1">
    <location>
        <begin position="1"/>
        <end position="17"/>
    </location>
</feature>
<evidence type="ECO:0000313" key="2">
    <source>
        <dbReference type="EMBL" id="XBH05671.1"/>
    </source>
</evidence>
<dbReference type="AlphaFoldDB" id="A0AAU7CLY7"/>
<name>A0AAU7CLY7_9BACT</name>
<proteinExistence type="predicted"/>
<feature type="compositionally biased region" description="Low complexity" evidence="1">
    <location>
        <begin position="83"/>
        <end position="118"/>
    </location>
</feature>
<dbReference type="EMBL" id="CP155447">
    <property type="protein sequence ID" value="XBH05671.1"/>
    <property type="molecule type" value="Genomic_DNA"/>
</dbReference>
<reference evidence="2" key="1">
    <citation type="submission" date="2024-05" db="EMBL/GenBank/DDBJ databases">
        <title>Planctomycetes of the genus Singulisphaera possess chitinolytic capabilities.</title>
        <authorList>
            <person name="Ivanova A."/>
        </authorList>
    </citation>
    <scope>NUCLEOTIDE SEQUENCE</scope>
    <source>
        <strain evidence="2">Ch08T</strain>
    </source>
</reference>
<accession>A0AAU7CLY7</accession>
<organism evidence="2">
    <name type="scientific">Singulisphaera sp. Ch08</name>
    <dbReference type="NCBI Taxonomy" id="3120278"/>
    <lineage>
        <taxon>Bacteria</taxon>
        <taxon>Pseudomonadati</taxon>
        <taxon>Planctomycetota</taxon>
        <taxon>Planctomycetia</taxon>
        <taxon>Isosphaerales</taxon>
        <taxon>Isosphaeraceae</taxon>
        <taxon>Singulisphaera</taxon>
    </lineage>
</organism>